<dbReference type="EC" id="5.6.2.4" evidence="7"/>
<dbReference type="Pfam" id="PF13245">
    <property type="entry name" value="AAA_19"/>
    <property type="match status" value="1"/>
</dbReference>
<evidence type="ECO:0000256" key="8">
    <source>
        <dbReference type="ARBA" id="ARBA00034923"/>
    </source>
</evidence>
<sequence length="555" mass="63183">MIPTDLWTPADGLILEPNAERAVRESSENLALTAGPGAGKTEMLAQRADFLLRTGTCRYPHRILAISFKTDACRNLKERVSRRCGPALSVRFDSYTFHGFAKRIIDRFRPALTGRDRLDHDYTIGTERIEGRQITFGDLIPLATQIVENSKIARNAIQLTYRDVFLDEFQDCTDSQYELIKAIFLDTQIRLTAVGDTKQRIMGWAGALDGIFQTFASDFNATGLNMYRNFRSKPRLLRLQNEIIKILDPASVMPPDQLQGGAGEIHILNFENSQEEAEVLALMIASWIETEKIPLGEIAILVSKQAELYTDKLVVALESHDIPIRNESQLQDPLSEPLTRLIVDYLLVVFGSRQPAGYIRLMNQILEIDFDDLDLADELKQKNDWNRFFQSERKLVELDGGAKASFETVWSLIEKFIKRIGRRKIVALSPEYESTFRRKQVFREAKEIIRKSLAMESNIEEAIGHLTDDQAVKVLTIHKSKGLEFDTVIILGVENQNFWGTHDEKLCAFFVGVSRAKKRLVMTCSSERPRPDGHTGTWHKFREPQEEFLGFAEGI</sequence>
<evidence type="ECO:0000259" key="11">
    <source>
        <dbReference type="PROSITE" id="PS51198"/>
    </source>
</evidence>
<gene>
    <name evidence="13" type="ORF">ACFSSA_09310</name>
</gene>
<evidence type="ECO:0000256" key="6">
    <source>
        <dbReference type="ARBA" id="ARBA00034617"/>
    </source>
</evidence>
<dbReference type="Pfam" id="PF13361">
    <property type="entry name" value="UvrD_C"/>
    <property type="match status" value="2"/>
</dbReference>
<feature type="domain" description="UvrD-like helicase C-terminal" evidence="12">
    <location>
        <begin position="234"/>
        <end position="482"/>
    </location>
</feature>
<dbReference type="PANTHER" id="PTHR11070">
    <property type="entry name" value="UVRD / RECB / PCRA DNA HELICASE FAMILY MEMBER"/>
    <property type="match status" value="1"/>
</dbReference>
<feature type="domain" description="UvrD-like helicase ATP-binding" evidence="11">
    <location>
        <begin position="13"/>
        <end position="233"/>
    </location>
</feature>
<dbReference type="InterPro" id="IPR000212">
    <property type="entry name" value="DNA_helicase_UvrD/REP"/>
</dbReference>
<dbReference type="Proteomes" id="UP001597375">
    <property type="component" value="Unassembled WGS sequence"/>
</dbReference>
<protein>
    <recommendedName>
        <fullName evidence="7">DNA 3'-5' helicase</fullName>
        <ecNumber evidence="7">5.6.2.4</ecNumber>
    </recommendedName>
    <alternativeName>
        <fullName evidence="8">DNA 3'-5' helicase II</fullName>
    </alternativeName>
</protein>
<name>A0ABW5D711_9BACT</name>
<evidence type="ECO:0000313" key="13">
    <source>
        <dbReference type="EMBL" id="MFD2256873.1"/>
    </source>
</evidence>
<evidence type="ECO:0000256" key="10">
    <source>
        <dbReference type="PROSITE-ProRule" id="PRU00560"/>
    </source>
</evidence>
<evidence type="ECO:0000256" key="1">
    <source>
        <dbReference type="ARBA" id="ARBA00022741"/>
    </source>
</evidence>
<accession>A0ABW5D711</accession>
<dbReference type="InterPro" id="IPR014017">
    <property type="entry name" value="DNA_helicase_UvrD-like_C"/>
</dbReference>
<comment type="caution">
    <text evidence="13">The sequence shown here is derived from an EMBL/GenBank/DDBJ whole genome shotgun (WGS) entry which is preliminary data.</text>
</comment>
<proteinExistence type="predicted"/>
<keyword evidence="4 10" id="KW-0067">ATP-binding</keyword>
<dbReference type="RefSeq" id="WP_386820162.1">
    <property type="nucleotide sequence ID" value="NZ_JBHUIT010000017.1"/>
</dbReference>
<keyword evidence="14" id="KW-1185">Reference proteome</keyword>
<dbReference type="InterPro" id="IPR014016">
    <property type="entry name" value="UvrD-like_ATP-bd"/>
</dbReference>
<comment type="catalytic activity">
    <reaction evidence="9">
        <text>ATP + H2O = ADP + phosphate + H(+)</text>
        <dbReference type="Rhea" id="RHEA:13065"/>
        <dbReference type="ChEBI" id="CHEBI:15377"/>
        <dbReference type="ChEBI" id="CHEBI:15378"/>
        <dbReference type="ChEBI" id="CHEBI:30616"/>
        <dbReference type="ChEBI" id="CHEBI:43474"/>
        <dbReference type="ChEBI" id="CHEBI:456216"/>
        <dbReference type="EC" id="5.6.2.4"/>
    </reaction>
</comment>
<keyword evidence="1 10" id="KW-0547">Nucleotide-binding</keyword>
<dbReference type="SUPFAM" id="SSF52540">
    <property type="entry name" value="P-loop containing nucleoside triphosphate hydrolases"/>
    <property type="match status" value="1"/>
</dbReference>
<evidence type="ECO:0000256" key="3">
    <source>
        <dbReference type="ARBA" id="ARBA00022806"/>
    </source>
</evidence>
<dbReference type="PANTHER" id="PTHR11070:SF2">
    <property type="entry name" value="ATP-DEPENDENT DNA HELICASE SRS2"/>
    <property type="match status" value="1"/>
</dbReference>
<evidence type="ECO:0000256" key="5">
    <source>
        <dbReference type="ARBA" id="ARBA00023235"/>
    </source>
</evidence>
<dbReference type="PROSITE" id="PS51217">
    <property type="entry name" value="UVRD_HELICASE_CTER"/>
    <property type="match status" value="1"/>
</dbReference>
<keyword evidence="3 10" id="KW-0347">Helicase</keyword>
<evidence type="ECO:0000313" key="14">
    <source>
        <dbReference type="Proteomes" id="UP001597375"/>
    </source>
</evidence>
<dbReference type="InterPro" id="IPR027417">
    <property type="entry name" value="P-loop_NTPase"/>
</dbReference>
<feature type="binding site" evidence="10">
    <location>
        <begin position="34"/>
        <end position="41"/>
    </location>
    <ligand>
        <name>ATP</name>
        <dbReference type="ChEBI" id="CHEBI:30616"/>
    </ligand>
</feature>
<reference evidence="14" key="1">
    <citation type="journal article" date="2019" name="Int. J. Syst. Evol. Microbiol.">
        <title>The Global Catalogue of Microorganisms (GCM) 10K type strain sequencing project: providing services to taxonomists for standard genome sequencing and annotation.</title>
        <authorList>
            <consortium name="The Broad Institute Genomics Platform"/>
            <consortium name="The Broad Institute Genome Sequencing Center for Infectious Disease"/>
            <person name="Wu L."/>
            <person name="Ma J."/>
        </authorList>
    </citation>
    <scope>NUCLEOTIDE SEQUENCE [LARGE SCALE GENOMIC DNA]</scope>
    <source>
        <strain evidence="14">CGMCC 4.7106</strain>
    </source>
</reference>
<evidence type="ECO:0000256" key="4">
    <source>
        <dbReference type="ARBA" id="ARBA00022840"/>
    </source>
</evidence>
<evidence type="ECO:0000256" key="7">
    <source>
        <dbReference type="ARBA" id="ARBA00034808"/>
    </source>
</evidence>
<evidence type="ECO:0000256" key="9">
    <source>
        <dbReference type="ARBA" id="ARBA00048988"/>
    </source>
</evidence>
<dbReference type="PROSITE" id="PS51198">
    <property type="entry name" value="UVRD_HELICASE_ATP_BIND"/>
    <property type="match status" value="1"/>
</dbReference>
<keyword evidence="5" id="KW-0413">Isomerase</keyword>
<keyword evidence="2 10" id="KW-0378">Hydrolase</keyword>
<dbReference type="CDD" id="cd17932">
    <property type="entry name" value="DEXQc_UvrD"/>
    <property type="match status" value="1"/>
</dbReference>
<organism evidence="13 14">
    <name type="scientific">Luteolibacter algae</name>
    <dbReference type="NCBI Taxonomy" id="454151"/>
    <lineage>
        <taxon>Bacteria</taxon>
        <taxon>Pseudomonadati</taxon>
        <taxon>Verrucomicrobiota</taxon>
        <taxon>Verrucomicrobiia</taxon>
        <taxon>Verrucomicrobiales</taxon>
        <taxon>Verrucomicrobiaceae</taxon>
        <taxon>Luteolibacter</taxon>
    </lineage>
</organism>
<evidence type="ECO:0000259" key="12">
    <source>
        <dbReference type="PROSITE" id="PS51217"/>
    </source>
</evidence>
<comment type="catalytic activity">
    <reaction evidence="6">
        <text>Couples ATP hydrolysis with the unwinding of duplex DNA by translocating in the 3'-5' direction.</text>
        <dbReference type="EC" id="5.6.2.4"/>
    </reaction>
</comment>
<evidence type="ECO:0000256" key="2">
    <source>
        <dbReference type="ARBA" id="ARBA00022801"/>
    </source>
</evidence>
<dbReference type="EMBL" id="JBHUIT010000017">
    <property type="protein sequence ID" value="MFD2256873.1"/>
    <property type="molecule type" value="Genomic_DNA"/>
</dbReference>
<dbReference type="Gene3D" id="3.40.50.300">
    <property type="entry name" value="P-loop containing nucleotide triphosphate hydrolases"/>
    <property type="match status" value="3"/>
</dbReference>